<keyword evidence="2" id="KW-1185">Reference proteome</keyword>
<dbReference type="EMBL" id="JAROCD010000001">
    <property type="protein sequence ID" value="MDN4600045.1"/>
    <property type="molecule type" value="Genomic_DNA"/>
</dbReference>
<accession>A0ABT8J4S7</accession>
<proteinExistence type="predicted"/>
<protein>
    <recommendedName>
        <fullName evidence="3">Phage-related protein</fullName>
    </recommendedName>
</protein>
<gene>
    <name evidence="1" type="ORF">P5G61_02305</name>
</gene>
<reference evidence="1" key="1">
    <citation type="submission" date="2023-03" db="EMBL/GenBank/DDBJ databases">
        <title>MT1 and MT2 Draft Genomes of Novel Species.</title>
        <authorList>
            <person name="Venkateswaran K."/>
        </authorList>
    </citation>
    <scope>NUCLEOTIDE SEQUENCE</scope>
    <source>
        <strain evidence="1">F6_3S_P_1C</strain>
    </source>
</reference>
<dbReference type="SUPFAM" id="SSF48371">
    <property type="entry name" value="ARM repeat"/>
    <property type="match status" value="1"/>
</dbReference>
<comment type="caution">
    <text evidence="1">The sequence shown here is derived from an EMBL/GenBank/DDBJ whole genome shotgun (WGS) entry which is preliminary data.</text>
</comment>
<evidence type="ECO:0000313" key="2">
    <source>
        <dbReference type="Proteomes" id="UP001174205"/>
    </source>
</evidence>
<dbReference type="InterPro" id="IPR016024">
    <property type="entry name" value="ARM-type_fold"/>
</dbReference>
<dbReference type="Proteomes" id="UP001174205">
    <property type="component" value="Unassembled WGS sequence"/>
</dbReference>
<organism evidence="1 2">
    <name type="scientific">Paenibacillus vandeheii</name>
    <dbReference type="NCBI Taxonomy" id="3035917"/>
    <lineage>
        <taxon>Bacteria</taxon>
        <taxon>Bacillati</taxon>
        <taxon>Bacillota</taxon>
        <taxon>Bacilli</taxon>
        <taxon>Bacillales</taxon>
        <taxon>Paenibacillaceae</taxon>
        <taxon>Paenibacillus</taxon>
    </lineage>
</organism>
<sequence length="1005" mass="108471">MSSAGRVDLDLGLNYGAFQQQLNGISGTATNMVGGAFKKLGGIVAAAFAVNSLKEFGKEAINLASDLAEVQNVVNVTFGSMTNQINNWSSNLIESFGLSELSGKRYASTMGAMLKSSGISGEAMKQMSVRLTELSADMASFYNITNDEAYYKVFSGMVGETEPLKQLGVNMSVVNMEAYAMSQGITKSWLSMTQSEQAMLRYGYLLQVTADAQGDFARNGQSWANQVRMMSEQWNIFKGTMGAGFINILTPILKGLNWIIAKLQVAAAYFKAFTELVFGDAVNAGGAGMTVATDAMGGMGDAAAAAAPAVEDTGKAAEKAGKKAKKAGKDMKGSLAGFDQLNTLAQSAASALDDAGSKAAGAGKGIGGLGGMAGFGDLDLGTPSIDVDPIKQQVAAFLEDIKSRFSKAWAYISSGWGEMRPALQPFIDMMVPIRKSVDNIGKTFLDLKDKVLVPMAKYVLGDFIPSIVTGFVKAFAPVIAKQIVWAFDMFDKTFRNSTDQAIKLWDTVWLPSLEKVKNAFVTNMPLIATALQSLLDGTLNPFTDFMLNDFAIPVSTVLAETLVPIFTDTLVWAIDLFTKTFTNAVNHINDLWSGTLNPALEKFRDLFLDIIPQIGKSFSDLLNGTIKPFVDYALNDFIIPIAAKVIDTLVPVFTDTLVWAFKEAANTFEWAVKLINDIYNTVLKPVFDLIKKIVLDTLETIKGLWNKYGAELLAKLTEFMTNTRNLFQKLWDDILKPIIEPFLKKLNEIWDGTLKDIIKQIGEVVMKLVSAALDIYNKFIVPLISYVIDKLAPSFTKGFNIILNIVTTVIESVGGIIKGLLKTLGGVIDFVAGAFTGDWKKAWTGVKDIFGGIFDSLYSLVKAPLNLIIDGINKVIEGFNSLSVSIPEFEVFGQKVGGGSIGVPQIPKIPKLAKGGLAYGPTLAMVGDNRGASVDPEVVSPLSKLQDMISGNNQPLVEILLLILDAIRNGDKQTVIQLNGTELGRATVAAINDITRRQGRSPLTT</sequence>
<evidence type="ECO:0000313" key="1">
    <source>
        <dbReference type="EMBL" id="MDN4600045.1"/>
    </source>
</evidence>
<evidence type="ECO:0008006" key="3">
    <source>
        <dbReference type="Google" id="ProtNLM"/>
    </source>
</evidence>
<dbReference type="RefSeq" id="WP_301244033.1">
    <property type="nucleotide sequence ID" value="NZ_JAROCD010000001.1"/>
</dbReference>
<name>A0ABT8J4S7_9BACL</name>